<dbReference type="PANTHER" id="PTHR31272">
    <property type="entry name" value="CYTOCHROME C-TYPE BIOGENESIS PROTEIN HI_1454-RELATED"/>
    <property type="match status" value="1"/>
</dbReference>
<keyword evidence="3 6" id="KW-0812">Transmembrane</keyword>
<comment type="similarity">
    <text evidence="2">Belongs to the DsbD family.</text>
</comment>
<feature type="transmembrane region" description="Helical" evidence="6">
    <location>
        <begin position="200"/>
        <end position="220"/>
    </location>
</feature>
<evidence type="ECO:0000256" key="6">
    <source>
        <dbReference type="SAM" id="Phobius"/>
    </source>
</evidence>
<dbReference type="EMBL" id="SLUN01000015">
    <property type="protein sequence ID" value="TCL66507.1"/>
    <property type="molecule type" value="Genomic_DNA"/>
</dbReference>
<keyword evidence="5 6" id="KW-0472">Membrane</keyword>
<dbReference type="Proteomes" id="UP000295008">
    <property type="component" value="Unassembled WGS sequence"/>
</dbReference>
<feature type="domain" description="Cytochrome C biogenesis protein transmembrane" evidence="7">
    <location>
        <begin position="5"/>
        <end position="188"/>
    </location>
</feature>
<sequence length="243" mass="26435">MEVTFVLAFLGGLLSFLSPCILPIAPGYLGIVTGASFAELQSGAVSRAKVIRSTLLFIAGFTLVFLLMGVTSSYLGALLRANRVLLSRIGGVLVLMLGLHQGGWLRLPWLYREHRWQARPQLGWIGAFLTGVAFSLGWTPCVGPILGSILALAGSQAEPLRGLGLLLVYSIGLALPFLLLAIGFQGMIRHFNKLKPYFRWFEWAAGGLLILMGLLLLTGGMPMLSVWLMKLTGGWNPEDLLRR</sequence>
<evidence type="ECO:0000256" key="5">
    <source>
        <dbReference type="ARBA" id="ARBA00023136"/>
    </source>
</evidence>
<comment type="subcellular location">
    <subcellularLocation>
        <location evidence="1">Membrane</location>
        <topology evidence="1">Multi-pass membrane protein</topology>
    </subcellularLocation>
</comment>
<keyword evidence="4 6" id="KW-1133">Transmembrane helix</keyword>
<feature type="transmembrane region" description="Helical" evidence="6">
    <location>
        <begin position="165"/>
        <end position="188"/>
    </location>
</feature>
<dbReference type="PANTHER" id="PTHR31272:SF4">
    <property type="entry name" value="CYTOCHROME C-TYPE BIOGENESIS PROTEIN HI_1454-RELATED"/>
    <property type="match status" value="1"/>
</dbReference>
<reference evidence="8 9" key="1">
    <citation type="submission" date="2019-03" db="EMBL/GenBank/DDBJ databases">
        <title>Genomic Encyclopedia of Type Strains, Phase IV (KMG-IV): sequencing the most valuable type-strain genomes for metagenomic binning, comparative biology and taxonomic classification.</title>
        <authorList>
            <person name="Goeker M."/>
        </authorList>
    </citation>
    <scope>NUCLEOTIDE SEQUENCE [LARGE SCALE GENOMIC DNA]</scope>
    <source>
        <strain evidence="8 9">LX-B</strain>
    </source>
</reference>
<evidence type="ECO:0000256" key="2">
    <source>
        <dbReference type="ARBA" id="ARBA00006143"/>
    </source>
</evidence>
<feature type="transmembrane region" description="Helical" evidence="6">
    <location>
        <begin position="124"/>
        <end position="153"/>
    </location>
</feature>
<dbReference type="GO" id="GO:0016020">
    <property type="term" value="C:membrane"/>
    <property type="evidence" value="ECO:0007669"/>
    <property type="project" value="UniProtKB-SubCell"/>
</dbReference>
<evidence type="ECO:0000259" key="7">
    <source>
        <dbReference type="Pfam" id="PF02683"/>
    </source>
</evidence>
<dbReference type="GO" id="GO:0017004">
    <property type="term" value="P:cytochrome complex assembly"/>
    <property type="evidence" value="ECO:0007669"/>
    <property type="project" value="InterPro"/>
</dbReference>
<evidence type="ECO:0000256" key="3">
    <source>
        <dbReference type="ARBA" id="ARBA00022692"/>
    </source>
</evidence>
<feature type="transmembrane region" description="Helical" evidence="6">
    <location>
        <begin position="85"/>
        <end position="104"/>
    </location>
</feature>
<feature type="transmembrane region" description="Helical" evidence="6">
    <location>
        <begin position="55"/>
        <end position="78"/>
    </location>
</feature>
<gene>
    <name evidence="8" type="ORF">EDC14_101550</name>
</gene>
<dbReference type="OrthoDB" id="9803065at2"/>
<protein>
    <submittedName>
        <fullName evidence="8">Cytochrome c-type biogenesis protein</fullName>
    </submittedName>
</protein>
<dbReference type="Pfam" id="PF02683">
    <property type="entry name" value="DsbD_TM"/>
    <property type="match status" value="1"/>
</dbReference>
<dbReference type="InterPro" id="IPR003834">
    <property type="entry name" value="Cyt_c_assmbl_TM_dom"/>
</dbReference>
<keyword evidence="9" id="KW-1185">Reference proteome</keyword>
<dbReference type="RefSeq" id="WP_132014748.1">
    <property type="nucleotide sequence ID" value="NZ_SLUN01000015.1"/>
</dbReference>
<evidence type="ECO:0000256" key="1">
    <source>
        <dbReference type="ARBA" id="ARBA00004141"/>
    </source>
</evidence>
<evidence type="ECO:0000256" key="4">
    <source>
        <dbReference type="ARBA" id="ARBA00022989"/>
    </source>
</evidence>
<name>A0A4V2QE25_HYDET</name>
<proteinExistence type="inferred from homology"/>
<dbReference type="InterPro" id="IPR051790">
    <property type="entry name" value="Cytochrome_c-biogenesis_DsbD"/>
</dbReference>
<dbReference type="AlphaFoldDB" id="A0A4V2QE25"/>
<organism evidence="8 9">
    <name type="scientific">Hydrogenispora ethanolica</name>
    <dbReference type="NCBI Taxonomy" id="1082276"/>
    <lineage>
        <taxon>Bacteria</taxon>
        <taxon>Bacillati</taxon>
        <taxon>Bacillota</taxon>
        <taxon>Hydrogenispora</taxon>
    </lineage>
</organism>
<comment type="caution">
    <text evidence="8">The sequence shown here is derived from an EMBL/GenBank/DDBJ whole genome shotgun (WGS) entry which is preliminary data.</text>
</comment>
<evidence type="ECO:0000313" key="8">
    <source>
        <dbReference type="EMBL" id="TCL66507.1"/>
    </source>
</evidence>
<accession>A0A4V2QE25</accession>
<evidence type="ECO:0000313" key="9">
    <source>
        <dbReference type="Proteomes" id="UP000295008"/>
    </source>
</evidence>